<dbReference type="SUPFAM" id="SSF58104">
    <property type="entry name" value="Methyl-accepting chemotaxis protein (MCP) signaling domain"/>
    <property type="match status" value="1"/>
</dbReference>
<evidence type="ECO:0000256" key="5">
    <source>
        <dbReference type="SAM" id="Phobius"/>
    </source>
</evidence>
<proteinExistence type="inferred from homology"/>
<dbReference type="AlphaFoldDB" id="A0A845L1Q7"/>
<accession>A0A845L1Q7</accession>
<evidence type="ECO:0000313" key="9">
    <source>
        <dbReference type="Proteomes" id="UP000463470"/>
    </source>
</evidence>
<evidence type="ECO:0000259" key="7">
    <source>
        <dbReference type="PROSITE" id="PS50885"/>
    </source>
</evidence>
<dbReference type="CDD" id="cd11386">
    <property type="entry name" value="MCP_signal"/>
    <property type="match status" value="1"/>
</dbReference>
<dbReference type="GO" id="GO:0016020">
    <property type="term" value="C:membrane"/>
    <property type="evidence" value="ECO:0007669"/>
    <property type="project" value="InterPro"/>
</dbReference>
<feature type="transmembrane region" description="Helical" evidence="5">
    <location>
        <begin position="287"/>
        <end position="307"/>
    </location>
</feature>
<dbReference type="Pfam" id="PF00015">
    <property type="entry name" value="MCPsignal"/>
    <property type="match status" value="1"/>
</dbReference>
<dbReference type="InterPro" id="IPR003660">
    <property type="entry name" value="HAMP_dom"/>
</dbReference>
<dbReference type="Gene3D" id="6.10.340.10">
    <property type="match status" value="1"/>
</dbReference>
<dbReference type="GO" id="GO:0007165">
    <property type="term" value="P:signal transduction"/>
    <property type="evidence" value="ECO:0007669"/>
    <property type="project" value="UniProtKB-KW"/>
</dbReference>
<keyword evidence="9" id="KW-1185">Reference proteome</keyword>
<dbReference type="Proteomes" id="UP000463470">
    <property type="component" value="Unassembled WGS sequence"/>
</dbReference>
<keyword evidence="5" id="KW-0812">Transmembrane</keyword>
<evidence type="ECO:0000256" key="1">
    <source>
        <dbReference type="ARBA" id="ARBA00023224"/>
    </source>
</evidence>
<dbReference type="PROSITE" id="PS50885">
    <property type="entry name" value="HAMP"/>
    <property type="match status" value="1"/>
</dbReference>
<sequence length="666" mass="71994">MYLAMGQFFDQIDFNKKENIGVEYNNALVALLGSIVNQSAPSPSAPPSQSQGSSLSMDPSRPLSPPNKANPTPNIEAAIAQVDRFDNQSGHILKTREIWSEWKKHRQEAKPKQSLDELVALIAHVGDASNLILDPELDSYYLMDSVVNKLPNIVVKLVEVRDFVTSLPVGQDLSNEQRVALIYLIAETEGLLENEKSGLAVVYGENPAMKEVLERGDSATLSTVKNALLQVHSQVVTPGRVAQLPREAINSLTSGITQCIELHQGHSQALTGLIDQRIDKYGAKKNMTLLAFVAGMLLALYFFSALYRTLKVQVRQLQALTKEVAGGDLTLSMDVLSKDEIGELIDSFNSMVANQRQIVRTVRDSAVQLSSTMEELAASSEEVAVAASGITHSVKELAKGTDNSKASVANISREIQKFSAQNEISKQRSLSAASKSQGTLTTAMNSSATVKGLVAKMDNIREKTLDTEQMLKTLDQFTQQIDQISQTITGIASQTNLLALNAAIEAARAGEAGRGFAVVAEEVRILAERSNNEAKEVIALVQRILETTLRAVAANRSNCVEVEEGVRIAEQAGKAITEIIEAVTGTVNDIQQIAGVTIEQVTGLERVVAYISQVAKEVEAPAENAATVLSAANEIAATMENMAVGTGQNSEMARSLRRAVERFRVE</sequence>
<dbReference type="Pfam" id="PF00672">
    <property type="entry name" value="HAMP"/>
    <property type="match status" value="1"/>
</dbReference>
<evidence type="ECO:0000256" key="4">
    <source>
        <dbReference type="SAM" id="MobiDB-lite"/>
    </source>
</evidence>
<feature type="non-terminal residue" evidence="8">
    <location>
        <position position="1"/>
    </location>
</feature>
<dbReference type="GO" id="GO:0004888">
    <property type="term" value="F:transmembrane signaling receptor activity"/>
    <property type="evidence" value="ECO:0007669"/>
    <property type="project" value="InterPro"/>
</dbReference>
<dbReference type="PANTHER" id="PTHR32089:SF112">
    <property type="entry name" value="LYSOZYME-LIKE PROTEIN-RELATED"/>
    <property type="match status" value="1"/>
</dbReference>
<organism evidence="8 9">
    <name type="scientific">Heliomicrobium undosum</name>
    <dbReference type="NCBI Taxonomy" id="121734"/>
    <lineage>
        <taxon>Bacteria</taxon>
        <taxon>Bacillati</taxon>
        <taxon>Bacillota</taxon>
        <taxon>Clostridia</taxon>
        <taxon>Eubacteriales</taxon>
        <taxon>Heliobacteriaceae</taxon>
        <taxon>Heliomicrobium</taxon>
    </lineage>
</organism>
<dbReference type="OrthoDB" id="1706317at2"/>
<dbReference type="SMART" id="SM00304">
    <property type="entry name" value="HAMP"/>
    <property type="match status" value="1"/>
</dbReference>
<feature type="domain" description="Methyl-accepting transducer" evidence="6">
    <location>
        <begin position="379"/>
        <end position="615"/>
    </location>
</feature>
<dbReference type="SMART" id="SM00283">
    <property type="entry name" value="MA"/>
    <property type="match status" value="1"/>
</dbReference>
<evidence type="ECO:0000256" key="2">
    <source>
        <dbReference type="ARBA" id="ARBA00029447"/>
    </source>
</evidence>
<dbReference type="PANTHER" id="PTHR32089">
    <property type="entry name" value="METHYL-ACCEPTING CHEMOTAXIS PROTEIN MCPB"/>
    <property type="match status" value="1"/>
</dbReference>
<feature type="domain" description="HAMP" evidence="7">
    <location>
        <begin position="308"/>
        <end position="360"/>
    </location>
</feature>
<evidence type="ECO:0000259" key="6">
    <source>
        <dbReference type="PROSITE" id="PS50111"/>
    </source>
</evidence>
<reference evidence="8 9" key="1">
    <citation type="submission" date="2020-01" db="EMBL/GenBank/DDBJ databases">
        <title>Whole-genome sequence of Heliobacterium undosum DSM 13378.</title>
        <authorList>
            <person name="Kyndt J.A."/>
            <person name="Meyer T.E."/>
        </authorList>
    </citation>
    <scope>NUCLEOTIDE SEQUENCE [LARGE SCALE GENOMIC DNA]</scope>
    <source>
        <strain evidence="8 9">DSM 13378</strain>
    </source>
</reference>
<dbReference type="Gene3D" id="1.10.287.950">
    <property type="entry name" value="Methyl-accepting chemotaxis protein"/>
    <property type="match status" value="1"/>
</dbReference>
<dbReference type="InterPro" id="IPR004090">
    <property type="entry name" value="Chemotax_Me-accpt_rcpt"/>
</dbReference>
<dbReference type="InterPro" id="IPR004089">
    <property type="entry name" value="MCPsignal_dom"/>
</dbReference>
<keyword evidence="5" id="KW-1133">Transmembrane helix</keyword>
<gene>
    <name evidence="8" type="ORF">GTO91_12110</name>
</gene>
<comment type="similarity">
    <text evidence="2">Belongs to the methyl-accepting chemotaxis (MCP) protein family.</text>
</comment>
<feature type="region of interest" description="Disordered" evidence="4">
    <location>
        <begin position="39"/>
        <end position="73"/>
    </location>
</feature>
<comment type="caution">
    <text evidence="8">The sequence shown here is derived from an EMBL/GenBank/DDBJ whole genome shotgun (WGS) entry which is preliminary data.</text>
</comment>
<feature type="compositionally biased region" description="Low complexity" evidence="4">
    <location>
        <begin position="39"/>
        <end position="60"/>
    </location>
</feature>
<dbReference type="EMBL" id="WXEY01000014">
    <property type="protein sequence ID" value="MZP30457.1"/>
    <property type="molecule type" value="Genomic_DNA"/>
</dbReference>
<evidence type="ECO:0000313" key="8">
    <source>
        <dbReference type="EMBL" id="MZP30457.1"/>
    </source>
</evidence>
<dbReference type="PRINTS" id="PR00260">
    <property type="entry name" value="CHEMTRNSDUCR"/>
</dbReference>
<dbReference type="RefSeq" id="WP_161258984.1">
    <property type="nucleotide sequence ID" value="NZ_WXEY01000014.1"/>
</dbReference>
<name>A0A845L1Q7_9FIRM</name>
<protein>
    <submittedName>
        <fullName evidence="8">HAMP domain-containing protein</fullName>
    </submittedName>
</protein>
<evidence type="ECO:0000256" key="3">
    <source>
        <dbReference type="PROSITE-ProRule" id="PRU00284"/>
    </source>
</evidence>
<keyword evidence="5" id="KW-0472">Membrane</keyword>
<keyword evidence="1 3" id="KW-0807">Transducer</keyword>
<dbReference type="PROSITE" id="PS50111">
    <property type="entry name" value="CHEMOTAXIS_TRANSDUC_2"/>
    <property type="match status" value="1"/>
</dbReference>
<dbReference type="GO" id="GO:0006935">
    <property type="term" value="P:chemotaxis"/>
    <property type="evidence" value="ECO:0007669"/>
    <property type="project" value="InterPro"/>
</dbReference>
<dbReference type="CDD" id="cd06225">
    <property type="entry name" value="HAMP"/>
    <property type="match status" value="1"/>
</dbReference>